<protein>
    <submittedName>
        <fullName evidence="9">Itaconate transport protein</fullName>
    </submittedName>
</protein>
<evidence type="ECO:0000313" key="10">
    <source>
        <dbReference type="Proteomes" id="UP000469559"/>
    </source>
</evidence>
<dbReference type="SUPFAM" id="SSF103473">
    <property type="entry name" value="MFS general substrate transporter"/>
    <property type="match status" value="1"/>
</dbReference>
<dbReference type="Gene3D" id="1.20.1720.10">
    <property type="entry name" value="Multidrug resistance protein D"/>
    <property type="match status" value="1"/>
</dbReference>
<dbReference type="FunFam" id="1.20.1720.10:FF:000009">
    <property type="entry name" value="MFS multidrug transporter"/>
    <property type="match status" value="1"/>
</dbReference>
<dbReference type="AlphaFoldDB" id="A0A8T9B5V4"/>
<evidence type="ECO:0000256" key="4">
    <source>
        <dbReference type="ARBA" id="ARBA00022989"/>
    </source>
</evidence>
<feature type="transmembrane region" description="Helical" evidence="7">
    <location>
        <begin position="512"/>
        <end position="532"/>
    </location>
</feature>
<evidence type="ECO:0000313" key="9">
    <source>
        <dbReference type="EMBL" id="TVY15358.1"/>
    </source>
</evidence>
<feature type="compositionally biased region" description="Polar residues" evidence="6">
    <location>
        <begin position="34"/>
        <end position="50"/>
    </location>
</feature>
<feature type="transmembrane region" description="Helical" evidence="7">
    <location>
        <begin position="327"/>
        <end position="345"/>
    </location>
</feature>
<dbReference type="Pfam" id="PF07690">
    <property type="entry name" value="MFS_1"/>
    <property type="match status" value="1"/>
</dbReference>
<keyword evidence="5 7" id="KW-0472">Membrane</keyword>
<feature type="transmembrane region" description="Helical" evidence="7">
    <location>
        <begin position="446"/>
        <end position="467"/>
    </location>
</feature>
<keyword evidence="2" id="KW-0813">Transport</keyword>
<evidence type="ECO:0000259" key="8">
    <source>
        <dbReference type="PROSITE" id="PS50850"/>
    </source>
</evidence>
<keyword evidence="3 7" id="KW-0812">Transmembrane</keyword>
<dbReference type="OrthoDB" id="2441642at2759"/>
<feature type="transmembrane region" description="Helical" evidence="7">
    <location>
        <begin position="241"/>
        <end position="259"/>
    </location>
</feature>
<feature type="transmembrane region" description="Helical" evidence="7">
    <location>
        <begin position="119"/>
        <end position="139"/>
    </location>
</feature>
<evidence type="ECO:0000256" key="3">
    <source>
        <dbReference type="ARBA" id="ARBA00022692"/>
    </source>
</evidence>
<proteinExistence type="predicted"/>
<feature type="transmembrane region" description="Helical" evidence="7">
    <location>
        <begin position="151"/>
        <end position="168"/>
    </location>
</feature>
<name>A0A8T9B5V4_9HELO</name>
<comment type="subcellular location">
    <subcellularLocation>
        <location evidence="1">Membrane</location>
        <topology evidence="1">Multi-pass membrane protein</topology>
    </subcellularLocation>
</comment>
<feature type="transmembrane region" description="Helical" evidence="7">
    <location>
        <begin position="488"/>
        <end position="506"/>
    </location>
</feature>
<evidence type="ECO:0000256" key="1">
    <source>
        <dbReference type="ARBA" id="ARBA00004141"/>
    </source>
</evidence>
<reference evidence="9 10" key="1">
    <citation type="submission" date="2018-05" db="EMBL/GenBank/DDBJ databases">
        <title>Whole genome sequencing for identification of molecular markers to develop diagnostic detection tools for the regulated plant pathogen Lachnellula willkommii.</title>
        <authorList>
            <person name="Giroux E."/>
            <person name="Bilodeau G."/>
        </authorList>
    </citation>
    <scope>NUCLEOTIDE SEQUENCE [LARGE SCALE GENOMIC DNA]</scope>
    <source>
        <strain evidence="9 10">CBS 203.66</strain>
    </source>
</reference>
<dbReference type="PANTHER" id="PTHR23502:SF51">
    <property type="entry name" value="QUINIDINE RESISTANCE PROTEIN 1-RELATED"/>
    <property type="match status" value="1"/>
</dbReference>
<feature type="compositionally biased region" description="Polar residues" evidence="6">
    <location>
        <begin position="1"/>
        <end position="15"/>
    </location>
</feature>
<feature type="transmembrane region" description="Helical" evidence="7">
    <location>
        <begin position="84"/>
        <end position="107"/>
    </location>
</feature>
<dbReference type="GO" id="GO:0005886">
    <property type="term" value="C:plasma membrane"/>
    <property type="evidence" value="ECO:0007669"/>
    <property type="project" value="TreeGrafter"/>
</dbReference>
<evidence type="ECO:0000256" key="5">
    <source>
        <dbReference type="ARBA" id="ARBA00023136"/>
    </source>
</evidence>
<keyword evidence="10" id="KW-1185">Reference proteome</keyword>
<dbReference type="Proteomes" id="UP000469559">
    <property type="component" value="Unassembled WGS sequence"/>
</dbReference>
<dbReference type="InterPro" id="IPR036259">
    <property type="entry name" value="MFS_trans_sf"/>
</dbReference>
<sequence>MSDKPPSTSTASTLQEAAPNSCPGRLISADADNIQHNPSPPAQQVTTFPKATSADKETEEDPPNPADDSFSPPYSVFRTSQKRAIVLAASFCAFLSPLTGSIYIPALNVIAADFNTTTSVINVTVTTYLIMQGLAPTFIAGFSDGAGRRPAYFVCFVVYIAANIGLGAQNSYAALLVLRMVQSAGSSGTVALATGVAADVVSTSERGSYIGLASLGAWLGPILGSVLGGIISQYLGWHWDFWFLSILASCIFILMMLFFPETNHNVVGDGSYPPPRWNQSITSARMAASRRKQGLTVDAEKQQTLRSNYKLKFPNPLATLAMVGDKVSGIILLGNGLVVGTTYAIPVGVSEIFHEKYNFNQIQIALSMLPFSAGAIISTIIFGRLIDFNYKRHAVRLGVPVVKNRRQDIGDFPIERARFEVGLPALCLGMAVTIAYGWVLNANVSMAGPLVLLFFIGLSTTGAYQVLSTIMIDNYANQAATATAASNLFRCWMGAALTSAIAPMLHSWGAGWTYTFFALLWAAYSPLCLLLVRNGVRWRRERREKHADGQ</sequence>
<comment type="caution">
    <text evidence="9">The sequence shown here is derived from an EMBL/GenBank/DDBJ whole genome shotgun (WGS) entry which is preliminary data.</text>
</comment>
<evidence type="ECO:0000256" key="6">
    <source>
        <dbReference type="SAM" id="MobiDB-lite"/>
    </source>
</evidence>
<feature type="transmembrane region" description="Helical" evidence="7">
    <location>
        <begin position="174"/>
        <end position="197"/>
    </location>
</feature>
<dbReference type="PANTHER" id="PTHR23502">
    <property type="entry name" value="MAJOR FACILITATOR SUPERFAMILY"/>
    <property type="match status" value="1"/>
</dbReference>
<feature type="transmembrane region" description="Helical" evidence="7">
    <location>
        <begin position="421"/>
        <end position="440"/>
    </location>
</feature>
<feature type="transmembrane region" description="Helical" evidence="7">
    <location>
        <begin position="209"/>
        <end position="235"/>
    </location>
</feature>
<feature type="domain" description="Major facilitator superfamily (MFS) profile" evidence="8">
    <location>
        <begin position="85"/>
        <end position="536"/>
    </location>
</feature>
<feature type="transmembrane region" description="Helical" evidence="7">
    <location>
        <begin position="365"/>
        <end position="386"/>
    </location>
</feature>
<gene>
    <name evidence="9" type="primary">ITP1_6</name>
    <name evidence="9" type="ORF">LARI1_G007344</name>
</gene>
<dbReference type="InterPro" id="IPR020846">
    <property type="entry name" value="MFS_dom"/>
</dbReference>
<dbReference type="PROSITE" id="PS50850">
    <property type="entry name" value="MFS"/>
    <property type="match status" value="1"/>
</dbReference>
<dbReference type="InterPro" id="IPR011701">
    <property type="entry name" value="MFS"/>
</dbReference>
<organism evidence="9 10">
    <name type="scientific">Lachnellula arida</name>
    <dbReference type="NCBI Taxonomy" id="1316785"/>
    <lineage>
        <taxon>Eukaryota</taxon>
        <taxon>Fungi</taxon>
        <taxon>Dikarya</taxon>
        <taxon>Ascomycota</taxon>
        <taxon>Pezizomycotina</taxon>
        <taxon>Leotiomycetes</taxon>
        <taxon>Helotiales</taxon>
        <taxon>Lachnaceae</taxon>
        <taxon>Lachnellula</taxon>
    </lineage>
</organism>
<dbReference type="EMBL" id="QGMF01000515">
    <property type="protein sequence ID" value="TVY15358.1"/>
    <property type="molecule type" value="Genomic_DNA"/>
</dbReference>
<dbReference type="GO" id="GO:0022857">
    <property type="term" value="F:transmembrane transporter activity"/>
    <property type="evidence" value="ECO:0007669"/>
    <property type="project" value="InterPro"/>
</dbReference>
<accession>A0A8T9B5V4</accession>
<dbReference type="Gene3D" id="1.20.1250.20">
    <property type="entry name" value="MFS general substrate transporter like domains"/>
    <property type="match status" value="1"/>
</dbReference>
<evidence type="ECO:0000256" key="2">
    <source>
        <dbReference type="ARBA" id="ARBA00022448"/>
    </source>
</evidence>
<keyword evidence="4 7" id="KW-1133">Transmembrane helix</keyword>
<evidence type="ECO:0000256" key="7">
    <source>
        <dbReference type="SAM" id="Phobius"/>
    </source>
</evidence>
<feature type="region of interest" description="Disordered" evidence="6">
    <location>
        <begin position="1"/>
        <end position="73"/>
    </location>
</feature>